<comment type="caution">
    <text evidence="5">The sequence shown here is derived from an EMBL/GenBank/DDBJ whole genome shotgun (WGS) entry which is preliminary data.</text>
</comment>
<keyword evidence="6" id="KW-1185">Reference proteome</keyword>
<keyword evidence="3" id="KW-0575">Peroxidase</keyword>
<dbReference type="Gene3D" id="3.40.30.10">
    <property type="entry name" value="Glutaredoxin"/>
    <property type="match status" value="1"/>
</dbReference>
<dbReference type="PROSITE" id="PS51355">
    <property type="entry name" value="GLUTATHIONE_PEROXID_3"/>
    <property type="match status" value="1"/>
</dbReference>
<dbReference type="InterPro" id="IPR000889">
    <property type="entry name" value="Glutathione_peroxidase"/>
</dbReference>
<evidence type="ECO:0000256" key="4">
    <source>
        <dbReference type="ARBA" id="ARBA00023002"/>
    </source>
</evidence>
<evidence type="ECO:0000313" key="6">
    <source>
        <dbReference type="Proteomes" id="UP001241848"/>
    </source>
</evidence>
<evidence type="ECO:0000256" key="1">
    <source>
        <dbReference type="ARBA" id="ARBA00006926"/>
    </source>
</evidence>
<evidence type="ECO:0000256" key="3">
    <source>
        <dbReference type="ARBA" id="ARBA00022559"/>
    </source>
</evidence>
<evidence type="ECO:0000313" key="5">
    <source>
        <dbReference type="EMBL" id="MDP4095396.1"/>
    </source>
</evidence>
<reference evidence="5 6" key="1">
    <citation type="submission" date="2022-10" db="EMBL/GenBank/DDBJ databases">
        <title>Paenibacillus description and whole genome data of maize root bacterial community.</title>
        <authorList>
            <person name="Marton D."/>
            <person name="Farkas M."/>
            <person name="Cserhati M."/>
        </authorList>
    </citation>
    <scope>NUCLEOTIDE SEQUENCE [LARGE SCALE GENOMIC DNA]</scope>
    <source>
        <strain evidence="5 6">P96</strain>
    </source>
</reference>
<dbReference type="Proteomes" id="UP001241848">
    <property type="component" value="Unassembled WGS sequence"/>
</dbReference>
<dbReference type="RefSeq" id="WP_305753026.1">
    <property type="nucleotide sequence ID" value="NZ_JAPCKK010000001.1"/>
</dbReference>
<protein>
    <recommendedName>
        <fullName evidence="2">Glutathione peroxidase homolog BsaA</fullName>
    </recommendedName>
</protein>
<keyword evidence="4" id="KW-0560">Oxidoreductase</keyword>
<dbReference type="SUPFAM" id="SSF52833">
    <property type="entry name" value="Thioredoxin-like"/>
    <property type="match status" value="1"/>
</dbReference>
<dbReference type="InterPro" id="IPR036249">
    <property type="entry name" value="Thioredoxin-like_sf"/>
</dbReference>
<accession>A0ABT9FLJ2</accession>
<sequence length="50" mass="5801">MQKKYPDIYAGDGIKWNFSKCLIGRDGKVFGRYETTIKPFELESDIKSLL</sequence>
<gene>
    <name evidence="5" type="ORF">OIN60_01135</name>
</gene>
<name>A0ABT9FLJ2_9BACL</name>
<organism evidence="5 6">
    <name type="scientific">Paenibacillus zeirhizosphaerae</name>
    <dbReference type="NCBI Taxonomy" id="2987519"/>
    <lineage>
        <taxon>Bacteria</taxon>
        <taxon>Bacillati</taxon>
        <taxon>Bacillota</taxon>
        <taxon>Bacilli</taxon>
        <taxon>Bacillales</taxon>
        <taxon>Paenibacillaceae</taxon>
        <taxon>Paenibacillus</taxon>
    </lineage>
</organism>
<comment type="similarity">
    <text evidence="1">Belongs to the glutathione peroxidase family.</text>
</comment>
<proteinExistence type="inferred from homology"/>
<evidence type="ECO:0000256" key="2">
    <source>
        <dbReference type="ARBA" id="ARBA00020077"/>
    </source>
</evidence>
<dbReference type="EMBL" id="JAPCKK010000001">
    <property type="protein sequence ID" value="MDP4095396.1"/>
    <property type="molecule type" value="Genomic_DNA"/>
</dbReference>